<dbReference type="Ensembl" id="ENSPMET00000026674.1">
    <property type="protein sequence ID" value="ENSPMEP00000032615.1"/>
    <property type="gene ID" value="ENSPMEG00000020608.1"/>
</dbReference>
<dbReference type="SUPFAM" id="SSF110004">
    <property type="entry name" value="Glycolipid transfer protein, GLTP"/>
    <property type="match status" value="1"/>
</dbReference>
<feature type="domain" description="Glycolipid transfer protein" evidence="1">
    <location>
        <begin position="18"/>
        <end position="55"/>
    </location>
</feature>
<dbReference type="InterPro" id="IPR014830">
    <property type="entry name" value="Glycolipid_transfer_prot_dom"/>
</dbReference>
<dbReference type="InterPro" id="IPR036497">
    <property type="entry name" value="GLTP_sf"/>
</dbReference>
<sequence length="65" mass="7547">MALLMEHQFRQLPADRQVETRPFLDAVSYLPTFFDCLGPTIFAPIKSDICGNITRQLRLRMQPTH</sequence>
<evidence type="ECO:0000259" key="1">
    <source>
        <dbReference type="Pfam" id="PF08718"/>
    </source>
</evidence>
<dbReference type="GO" id="GO:0120013">
    <property type="term" value="F:lipid transfer activity"/>
    <property type="evidence" value="ECO:0007669"/>
    <property type="project" value="InterPro"/>
</dbReference>
<dbReference type="AlphaFoldDB" id="A0A3B3Z025"/>
<dbReference type="STRING" id="48701.ENSPMEP00000032615"/>
<dbReference type="Proteomes" id="UP000261480">
    <property type="component" value="Unplaced"/>
</dbReference>
<dbReference type="Gene3D" id="1.10.3520.10">
    <property type="entry name" value="Glycolipid transfer protein"/>
    <property type="match status" value="1"/>
</dbReference>
<protein>
    <recommendedName>
        <fullName evidence="1">Glycolipid transfer protein domain-containing protein</fullName>
    </recommendedName>
</protein>
<evidence type="ECO:0000313" key="3">
    <source>
        <dbReference type="Proteomes" id="UP000261480"/>
    </source>
</evidence>
<dbReference type="GO" id="GO:0005737">
    <property type="term" value="C:cytoplasm"/>
    <property type="evidence" value="ECO:0007669"/>
    <property type="project" value="InterPro"/>
</dbReference>
<organism evidence="2 3">
    <name type="scientific">Poecilia mexicana</name>
    <dbReference type="NCBI Taxonomy" id="48701"/>
    <lineage>
        <taxon>Eukaryota</taxon>
        <taxon>Metazoa</taxon>
        <taxon>Chordata</taxon>
        <taxon>Craniata</taxon>
        <taxon>Vertebrata</taxon>
        <taxon>Euteleostomi</taxon>
        <taxon>Actinopterygii</taxon>
        <taxon>Neopterygii</taxon>
        <taxon>Teleostei</taxon>
        <taxon>Neoteleostei</taxon>
        <taxon>Acanthomorphata</taxon>
        <taxon>Ovalentaria</taxon>
        <taxon>Atherinomorphae</taxon>
        <taxon>Cyprinodontiformes</taxon>
        <taxon>Poeciliidae</taxon>
        <taxon>Poeciliinae</taxon>
        <taxon>Poecilia</taxon>
    </lineage>
</organism>
<name>A0A3B3Z025_9TELE</name>
<reference evidence="2" key="1">
    <citation type="submission" date="2025-08" db="UniProtKB">
        <authorList>
            <consortium name="Ensembl"/>
        </authorList>
    </citation>
    <scope>IDENTIFICATION</scope>
</reference>
<proteinExistence type="predicted"/>
<reference evidence="2" key="2">
    <citation type="submission" date="2025-09" db="UniProtKB">
        <authorList>
            <consortium name="Ensembl"/>
        </authorList>
    </citation>
    <scope>IDENTIFICATION</scope>
</reference>
<keyword evidence="3" id="KW-1185">Reference proteome</keyword>
<dbReference type="Pfam" id="PF08718">
    <property type="entry name" value="GLTP"/>
    <property type="match status" value="1"/>
</dbReference>
<accession>A0A3B3Z025</accession>
<evidence type="ECO:0000313" key="2">
    <source>
        <dbReference type="Ensembl" id="ENSPMEP00000032615.1"/>
    </source>
</evidence>